<evidence type="ECO:0008006" key="2">
    <source>
        <dbReference type="Google" id="ProtNLM"/>
    </source>
</evidence>
<comment type="caution">
    <text evidence="1">The sequence shown here is derived from an EMBL/GenBank/DDBJ whole genome shotgun (WGS) entry which is preliminary data.</text>
</comment>
<dbReference type="Gene3D" id="3.30.70.270">
    <property type="match status" value="1"/>
</dbReference>
<dbReference type="EMBL" id="JACGWN010000006">
    <property type="protein sequence ID" value="KAL0445594.1"/>
    <property type="molecule type" value="Genomic_DNA"/>
</dbReference>
<dbReference type="InterPro" id="IPR053134">
    <property type="entry name" value="RNA-dir_DNA_polymerase"/>
</dbReference>
<dbReference type="InterPro" id="IPR043502">
    <property type="entry name" value="DNA/RNA_pol_sf"/>
</dbReference>
<dbReference type="InterPro" id="IPR043128">
    <property type="entry name" value="Rev_trsase/Diguanyl_cyclase"/>
</dbReference>
<organism evidence="1">
    <name type="scientific">Sesamum latifolium</name>
    <dbReference type="NCBI Taxonomy" id="2727402"/>
    <lineage>
        <taxon>Eukaryota</taxon>
        <taxon>Viridiplantae</taxon>
        <taxon>Streptophyta</taxon>
        <taxon>Embryophyta</taxon>
        <taxon>Tracheophyta</taxon>
        <taxon>Spermatophyta</taxon>
        <taxon>Magnoliopsida</taxon>
        <taxon>eudicotyledons</taxon>
        <taxon>Gunneridae</taxon>
        <taxon>Pentapetalae</taxon>
        <taxon>asterids</taxon>
        <taxon>lamiids</taxon>
        <taxon>Lamiales</taxon>
        <taxon>Pedaliaceae</taxon>
        <taxon>Sesamum</taxon>
    </lineage>
</organism>
<dbReference type="SUPFAM" id="SSF56672">
    <property type="entry name" value="DNA/RNA polymerases"/>
    <property type="match status" value="1"/>
</dbReference>
<proteinExistence type="predicted"/>
<gene>
    <name evidence="1" type="ORF">Slati_1687300</name>
</gene>
<reference evidence="1" key="2">
    <citation type="journal article" date="2024" name="Plant">
        <title>Genomic evolution and insights into agronomic trait innovations of Sesamum species.</title>
        <authorList>
            <person name="Miao H."/>
            <person name="Wang L."/>
            <person name="Qu L."/>
            <person name="Liu H."/>
            <person name="Sun Y."/>
            <person name="Le M."/>
            <person name="Wang Q."/>
            <person name="Wei S."/>
            <person name="Zheng Y."/>
            <person name="Lin W."/>
            <person name="Duan Y."/>
            <person name="Cao H."/>
            <person name="Xiong S."/>
            <person name="Wang X."/>
            <person name="Wei L."/>
            <person name="Li C."/>
            <person name="Ma Q."/>
            <person name="Ju M."/>
            <person name="Zhao R."/>
            <person name="Li G."/>
            <person name="Mu C."/>
            <person name="Tian Q."/>
            <person name="Mei H."/>
            <person name="Zhang T."/>
            <person name="Gao T."/>
            <person name="Zhang H."/>
        </authorList>
    </citation>
    <scope>NUCLEOTIDE SEQUENCE</scope>
    <source>
        <strain evidence="1">KEN1</strain>
    </source>
</reference>
<dbReference type="PANTHER" id="PTHR24559">
    <property type="entry name" value="TRANSPOSON TY3-I GAG-POL POLYPROTEIN"/>
    <property type="match status" value="1"/>
</dbReference>
<sequence>MANDLTGIDPSVIVHSLNVDPAYPPVKQKKRHFGPTKDKVIQNEVGNKWHMCIDIRDIHKACPKDFYSLPRIDQLVDSTSGHELLSLMDASQGYH</sequence>
<protein>
    <recommendedName>
        <fullName evidence="2">Reverse transcriptase</fullName>
    </recommendedName>
</protein>
<evidence type="ECO:0000313" key="1">
    <source>
        <dbReference type="EMBL" id="KAL0445594.1"/>
    </source>
</evidence>
<name>A0AAW2WU74_9LAMI</name>
<accession>A0AAW2WU74</accession>
<dbReference type="AlphaFoldDB" id="A0AAW2WU74"/>
<dbReference type="PANTHER" id="PTHR24559:SF430">
    <property type="entry name" value="RNA-DIRECTED DNA POLYMERASE"/>
    <property type="match status" value="1"/>
</dbReference>
<reference evidence="1" key="1">
    <citation type="submission" date="2020-06" db="EMBL/GenBank/DDBJ databases">
        <authorList>
            <person name="Li T."/>
            <person name="Hu X."/>
            <person name="Zhang T."/>
            <person name="Song X."/>
            <person name="Zhang H."/>
            <person name="Dai N."/>
            <person name="Sheng W."/>
            <person name="Hou X."/>
            <person name="Wei L."/>
        </authorList>
    </citation>
    <scope>NUCLEOTIDE SEQUENCE</scope>
    <source>
        <strain evidence="1">KEN1</strain>
        <tissue evidence="1">Leaf</tissue>
    </source>
</reference>